<evidence type="ECO:0000256" key="1">
    <source>
        <dbReference type="ARBA" id="ARBA00006249"/>
    </source>
</evidence>
<keyword evidence="10" id="KW-1185">Reference proteome</keyword>
<evidence type="ECO:0000256" key="5">
    <source>
        <dbReference type="ARBA" id="ARBA00022801"/>
    </source>
</evidence>
<evidence type="ECO:0000256" key="4">
    <source>
        <dbReference type="ARBA" id="ARBA00022729"/>
    </source>
</evidence>
<dbReference type="SUPFAM" id="SSF53474">
    <property type="entry name" value="alpha/beta-Hydrolases"/>
    <property type="match status" value="1"/>
</dbReference>
<dbReference type="EMBL" id="FVZE01000012">
    <property type="protein sequence ID" value="SLK10518.1"/>
    <property type="molecule type" value="Genomic_DNA"/>
</dbReference>
<keyword evidence="7" id="KW-1015">Disulfide bond</keyword>
<dbReference type="Gene3D" id="3.40.50.1820">
    <property type="entry name" value="alpha/beta hydrolase"/>
    <property type="match status" value="1"/>
</dbReference>
<dbReference type="PANTHER" id="PTHR33938">
    <property type="entry name" value="FERULOYL ESTERASE B-RELATED"/>
    <property type="match status" value="1"/>
</dbReference>
<dbReference type="GO" id="GO:0052689">
    <property type="term" value="F:carboxylic ester hydrolase activity"/>
    <property type="evidence" value="ECO:0007669"/>
    <property type="project" value="UniProtKB-KW"/>
</dbReference>
<evidence type="ECO:0000256" key="2">
    <source>
        <dbReference type="ARBA" id="ARBA00022487"/>
    </source>
</evidence>
<reference evidence="10" key="1">
    <citation type="submission" date="2017-02" db="EMBL/GenBank/DDBJ databases">
        <authorList>
            <person name="Varghese N."/>
            <person name="Submissions S."/>
        </authorList>
    </citation>
    <scope>NUCLEOTIDE SEQUENCE [LARGE SCALE GENOMIC DNA]</scope>
    <source>
        <strain evidence="10">SM117</strain>
    </source>
</reference>
<dbReference type="RefSeq" id="WP_245829466.1">
    <property type="nucleotide sequence ID" value="NZ_FVZE01000012.1"/>
</dbReference>
<evidence type="ECO:0000256" key="6">
    <source>
        <dbReference type="ARBA" id="ARBA00022837"/>
    </source>
</evidence>
<keyword evidence="5" id="KW-0378">Hydrolase</keyword>
<evidence type="ECO:0000256" key="8">
    <source>
        <dbReference type="SAM" id="SignalP"/>
    </source>
</evidence>
<protein>
    <submittedName>
        <fullName evidence="9">Feruloyl esterase</fullName>
    </submittedName>
</protein>
<evidence type="ECO:0000256" key="7">
    <source>
        <dbReference type="ARBA" id="ARBA00023157"/>
    </source>
</evidence>
<evidence type="ECO:0000313" key="10">
    <source>
        <dbReference type="Proteomes" id="UP000190989"/>
    </source>
</evidence>
<dbReference type="Pfam" id="PF07519">
    <property type="entry name" value="Tannase"/>
    <property type="match status" value="2"/>
</dbReference>
<comment type="similarity">
    <text evidence="1">Belongs to the tannase family.</text>
</comment>
<dbReference type="PANTHER" id="PTHR33938:SF15">
    <property type="entry name" value="FERULOYL ESTERASE B-RELATED"/>
    <property type="match status" value="1"/>
</dbReference>
<keyword evidence="3" id="KW-0479">Metal-binding</keyword>
<dbReference type="AlphaFoldDB" id="A0A1U6IRB0"/>
<name>A0A1U6IRB0_9SPHN</name>
<sequence length="511" mass="55277">MPFASLLSLFLAAAGSPQADSCASLRGSHGAVTVDAAVSIDPAPDWMPRQETFYTPVPVKVPLCRVEGRIEGNIGFELWLPAQWNGRLLGAGVGGDAGVFNYRDMSLRISQGFAVVSTDSGHKAGQAHWMADAKARTDYTHRAIHLTTRAAKALTARFYGRPADRAYFTGCSGGGRQALKEMETYPQDYDGVIAGAPGPYMPLQSVRMLWFALEQKRRPEAALTNADWQLYETRVTQQCDGLDGVRDGIMENPAACRFDTVSLLCRPGQTGACLSAPRLAMLDAIVAPMPDEQGNPMDKGLFPGVRTRPGPPSPLLRAMWADGVFADPDWDEMTFRRRADLAAANRKMPELRADSVAIAPFIEAGSKAILYQGWQDPSVNAGPTIDFYAALAKANGGRERLARSVRLFMVPGMYHCWGGPGADIFGASAQMPVPDDRDPSHDMLWALIHWVEGGHAPAGIVAARQAGSEAAFTRKLCPFPQSARYDGKGPTDSASSWQCVDDPLLERMMGS</sequence>
<keyword evidence="4 8" id="KW-0732">Signal</keyword>
<organism evidence="9 10">
    <name type="scientific">Novosphingobium mathurense</name>
    <dbReference type="NCBI Taxonomy" id="428990"/>
    <lineage>
        <taxon>Bacteria</taxon>
        <taxon>Pseudomonadati</taxon>
        <taxon>Pseudomonadota</taxon>
        <taxon>Alphaproteobacteria</taxon>
        <taxon>Sphingomonadales</taxon>
        <taxon>Sphingomonadaceae</taxon>
        <taxon>Novosphingobium</taxon>
    </lineage>
</organism>
<dbReference type="Proteomes" id="UP000190989">
    <property type="component" value="Unassembled WGS sequence"/>
</dbReference>
<dbReference type="InterPro" id="IPR029058">
    <property type="entry name" value="AB_hydrolase_fold"/>
</dbReference>
<evidence type="ECO:0000256" key="3">
    <source>
        <dbReference type="ARBA" id="ARBA00022723"/>
    </source>
</evidence>
<dbReference type="GO" id="GO:0046872">
    <property type="term" value="F:metal ion binding"/>
    <property type="evidence" value="ECO:0007669"/>
    <property type="project" value="UniProtKB-KW"/>
</dbReference>
<dbReference type="InterPro" id="IPR011118">
    <property type="entry name" value="Tannase/feruloyl_esterase"/>
</dbReference>
<dbReference type="STRING" id="428990.SAMN06295987_1125"/>
<proteinExistence type="inferred from homology"/>
<feature type="chain" id="PRO_5013273385" evidence="8">
    <location>
        <begin position="20"/>
        <end position="511"/>
    </location>
</feature>
<feature type="signal peptide" evidence="8">
    <location>
        <begin position="1"/>
        <end position="19"/>
    </location>
</feature>
<gene>
    <name evidence="9" type="ORF">SAMN06295987_1125</name>
</gene>
<keyword evidence="6" id="KW-0106">Calcium</keyword>
<evidence type="ECO:0000313" key="9">
    <source>
        <dbReference type="EMBL" id="SLK10518.1"/>
    </source>
</evidence>
<accession>A0A1U6IRB0</accession>
<keyword evidence="2" id="KW-0719">Serine esterase</keyword>